<dbReference type="Proteomes" id="UP000006906">
    <property type="component" value="Chromosome 6"/>
</dbReference>
<proteinExistence type="predicted"/>
<organism evidence="1 2">
    <name type="scientific">Chlamydomonas reinhardtii</name>
    <name type="common">Chlamydomonas smithii</name>
    <dbReference type="NCBI Taxonomy" id="3055"/>
    <lineage>
        <taxon>Eukaryota</taxon>
        <taxon>Viridiplantae</taxon>
        <taxon>Chlorophyta</taxon>
        <taxon>core chlorophytes</taxon>
        <taxon>Chlorophyceae</taxon>
        <taxon>CS clade</taxon>
        <taxon>Chlamydomonadales</taxon>
        <taxon>Chlamydomonadaceae</taxon>
        <taxon>Chlamydomonas</taxon>
    </lineage>
</organism>
<dbReference type="AlphaFoldDB" id="A0A2K3DMH0"/>
<protein>
    <submittedName>
        <fullName evidence="1">Uncharacterized protein</fullName>
    </submittedName>
</protein>
<dbReference type="KEGG" id="cre:CHLRE_06g257183v5"/>
<reference evidence="1 2" key="1">
    <citation type="journal article" date="2007" name="Science">
        <title>The Chlamydomonas genome reveals the evolution of key animal and plant functions.</title>
        <authorList>
            <person name="Merchant S.S."/>
            <person name="Prochnik S.E."/>
            <person name="Vallon O."/>
            <person name="Harris E.H."/>
            <person name="Karpowicz S.J."/>
            <person name="Witman G.B."/>
            <person name="Terry A."/>
            <person name="Salamov A."/>
            <person name="Fritz-Laylin L.K."/>
            <person name="Marechal-Drouard L."/>
            <person name="Marshall W.F."/>
            <person name="Qu L.H."/>
            <person name="Nelson D.R."/>
            <person name="Sanderfoot A.A."/>
            <person name="Spalding M.H."/>
            <person name="Kapitonov V.V."/>
            <person name="Ren Q."/>
            <person name="Ferris P."/>
            <person name="Lindquist E."/>
            <person name="Shapiro H."/>
            <person name="Lucas S.M."/>
            <person name="Grimwood J."/>
            <person name="Schmutz J."/>
            <person name="Cardol P."/>
            <person name="Cerutti H."/>
            <person name="Chanfreau G."/>
            <person name="Chen C.L."/>
            <person name="Cognat V."/>
            <person name="Croft M.T."/>
            <person name="Dent R."/>
            <person name="Dutcher S."/>
            <person name="Fernandez E."/>
            <person name="Fukuzawa H."/>
            <person name="Gonzalez-Ballester D."/>
            <person name="Gonzalez-Halphen D."/>
            <person name="Hallmann A."/>
            <person name="Hanikenne M."/>
            <person name="Hippler M."/>
            <person name="Inwood W."/>
            <person name="Jabbari K."/>
            <person name="Kalanon M."/>
            <person name="Kuras R."/>
            <person name="Lefebvre P.A."/>
            <person name="Lemaire S.D."/>
            <person name="Lobanov A.V."/>
            <person name="Lohr M."/>
            <person name="Manuell A."/>
            <person name="Meier I."/>
            <person name="Mets L."/>
            <person name="Mittag M."/>
            <person name="Mittelmeier T."/>
            <person name="Moroney J.V."/>
            <person name="Moseley J."/>
            <person name="Napoli C."/>
            <person name="Nedelcu A.M."/>
            <person name="Niyogi K."/>
            <person name="Novoselov S.V."/>
            <person name="Paulsen I.T."/>
            <person name="Pazour G."/>
            <person name="Purton S."/>
            <person name="Ral J.P."/>
            <person name="Riano-Pachon D.M."/>
            <person name="Riekhof W."/>
            <person name="Rymarquis L."/>
            <person name="Schroda M."/>
            <person name="Stern D."/>
            <person name="Umen J."/>
            <person name="Willows R."/>
            <person name="Wilson N."/>
            <person name="Zimmer S.L."/>
            <person name="Allmer J."/>
            <person name="Balk J."/>
            <person name="Bisova K."/>
            <person name="Chen C.J."/>
            <person name="Elias M."/>
            <person name="Gendler K."/>
            <person name="Hauser C."/>
            <person name="Lamb M.R."/>
            <person name="Ledford H."/>
            <person name="Long J.C."/>
            <person name="Minagawa J."/>
            <person name="Page M.D."/>
            <person name="Pan J."/>
            <person name="Pootakham W."/>
            <person name="Roje S."/>
            <person name="Rose A."/>
            <person name="Stahlberg E."/>
            <person name="Terauchi A.M."/>
            <person name="Yang P."/>
            <person name="Ball S."/>
            <person name="Bowler C."/>
            <person name="Dieckmann C.L."/>
            <person name="Gladyshev V.N."/>
            <person name="Green P."/>
            <person name="Jorgensen R."/>
            <person name="Mayfield S."/>
            <person name="Mueller-Roeber B."/>
            <person name="Rajamani S."/>
            <person name="Sayre R.T."/>
            <person name="Brokstein P."/>
            <person name="Dubchak I."/>
            <person name="Goodstein D."/>
            <person name="Hornick L."/>
            <person name="Huang Y.W."/>
            <person name="Jhaveri J."/>
            <person name="Luo Y."/>
            <person name="Martinez D."/>
            <person name="Ngau W.C."/>
            <person name="Otillar B."/>
            <person name="Poliakov A."/>
            <person name="Porter A."/>
            <person name="Szajkowski L."/>
            <person name="Werner G."/>
            <person name="Zhou K."/>
            <person name="Grigoriev I.V."/>
            <person name="Rokhsar D.S."/>
            <person name="Grossman A.R."/>
        </authorList>
    </citation>
    <scope>NUCLEOTIDE SEQUENCE [LARGE SCALE GENOMIC DNA]</scope>
    <source>
        <strain evidence="2">CC-503</strain>
    </source>
</reference>
<dbReference type="EMBL" id="CM008967">
    <property type="protein sequence ID" value="PNW81713.1"/>
    <property type="molecule type" value="Genomic_DNA"/>
</dbReference>
<evidence type="ECO:0000313" key="1">
    <source>
        <dbReference type="EMBL" id="PNW81713.1"/>
    </source>
</evidence>
<dbReference type="RefSeq" id="XP_042923429.1">
    <property type="nucleotide sequence ID" value="XM_043062723.1"/>
</dbReference>
<sequence length="55" mass="5860">MGPIPPSHTAGTQASGPFLPALALHCSHLWLSNTLNNAALRLSSLQIRKDTQHTS</sequence>
<dbReference type="Gramene" id="PNW81713">
    <property type="protein sequence ID" value="PNW81713"/>
    <property type="gene ID" value="CHLRE_06g257183v5"/>
</dbReference>
<dbReference type="GeneID" id="66053584"/>
<evidence type="ECO:0000313" key="2">
    <source>
        <dbReference type="Proteomes" id="UP000006906"/>
    </source>
</evidence>
<dbReference type="InParanoid" id="A0A2K3DMH0"/>
<accession>A0A2K3DMH0</accession>
<gene>
    <name evidence="1" type="ORF">CHLRE_06g257183v5</name>
</gene>
<keyword evidence="2" id="KW-1185">Reference proteome</keyword>
<name>A0A2K3DMH0_CHLRE</name>